<dbReference type="AlphaFoldDB" id="A0A6P2CVD9"/>
<keyword evidence="2" id="KW-1185">Reference proteome</keyword>
<organism evidence="1 2">
    <name type="scientific">Gemmata massiliana</name>
    <dbReference type="NCBI Taxonomy" id="1210884"/>
    <lineage>
        <taxon>Bacteria</taxon>
        <taxon>Pseudomonadati</taxon>
        <taxon>Planctomycetota</taxon>
        <taxon>Planctomycetia</taxon>
        <taxon>Gemmatales</taxon>
        <taxon>Gemmataceae</taxon>
        <taxon>Gemmata</taxon>
    </lineage>
</organism>
<evidence type="ECO:0000313" key="2">
    <source>
        <dbReference type="Proteomes" id="UP000464178"/>
    </source>
</evidence>
<dbReference type="EMBL" id="LR593886">
    <property type="protein sequence ID" value="VTR91684.1"/>
    <property type="molecule type" value="Genomic_DNA"/>
</dbReference>
<dbReference type="KEGG" id="gms:SOIL9_60300"/>
<sequence length="56" mass="6350">MTPEQLAEKACVSVKTVTALLAAKVLMCVVHDGQRLIRWEDWEVFVATCPVSEWFI</sequence>
<evidence type="ECO:0000313" key="1">
    <source>
        <dbReference type="EMBL" id="VTR91684.1"/>
    </source>
</evidence>
<name>A0A6P2CVD9_9BACT</name>
<reference evidence="1 2" key="1">
    <citation type="submission" date="2019-05" db="EMBL/GenBank/DDBJ databases">
        <authorList>
            <consortium name="Science for Life Laboratories"/>
        </authorList>
    </citation>
    <scope>NUCLEOTIDE SEQUENCE [LARGE SCALE GENOMIC DNA]</scope>
    <source>
        <strain evidence="1">Soil9</strain>
    </source>
</reference>
<accession>A0A6P2CVD9</accession>
<dbReference type="Proteomes" id="UP000464178">
    <property type="component" value="Chromosome"/>
</dbReference>
<proteinExistence type="predicted"/>
<gene>
    <name evidence="1" type="ORF">SOIL9_60300</name>
</gene>
<protein>
    <submittedName>
        <fullName evidence="1">Uncharacterized protein</fullName>
    </submittedName>
</protein>